<dbReference type="Proteomes" id="UP001152798">
    <property type="component" value="Chromosome 1"/>
</dbReference>
<evidence type="ECO:0000313" key="2">
    <source>
        <dbReference type="Proteomes" id="UP001152798"/>
    </source>
</evidence>
<organism evidence="1 2">
    <name type="scientific">Nezara viridula</name>
    <name type="common">Southern green stink bug</name>
    <name type="synonym">Cimex viridulus</name>
    <dbReference type="NCBI Taxonomy" id="85310"/>
    <lineage>
        <taxon>Eukaryota</taxon>
        <taxon>Metazoa</taxon>
        <taxon>Ecdysozoa</taxon>
        <taxon>Arthropoda</taxon>
        <taxon>Hexapoda</taxon>
        <taxon>Insecta</taxon>
        <taxon>Pterygota</taxon>
        <taxon>Neoptera</taxon>
        <taxon>Paraneoptera</taxon>
        <taxon>Hemiptera</taxon>
        <taxon>Heteroptera</taxon>
        <taxon>Panheteroptera</taxon>
        <taxon>Pentatomomorpha</taxon>
        <taxon>Pentatomoidea</taxon>
        <taxon>Pentatomidae</taxon>
        <taxon>Pentatominae</taxon>
        <taxon>Nezara</taxon>
    </lineage>
</organism>
<keyword evidence="2" id="KW-1185">Reference proteome</keyword>
<dbReference type="AlphaFoldDB" id="A0A9P0E4L1"/>
<accession>A0A9P0E4L1</accession>
<proteinExistence type="predicted"/>
<dbReference type="EMBL" id="OV725077">
    <property type="protein sequence ID" value="CAH1392227.1"/>
    <property type="molecule type" value="Genomic_DNA"/>
</dbReference>
<evidence type="ECO:0000313" key="1">
    <source>
        <dbReference type="EMBL" id="CAH1392227.1"/>
    </source>
</evidence>
<sequence length="50" mass="5575">MAPQSSICEKKGIKTDAKKYQDDILEPVVKPINDTVCFKSLDFPVGFRSS</sequence>
<protein>
    <submittedName>
        <fullName evidence="1">Uncharacterized protein</fullName>
    </submittedName>
</protein>
<reference evidence="1" key="1">
    <citation type="submission" date="2022-01" db="EMBL/GenBank/DDBJ databases">
        <authorList>
            <person name="King R."/>
        </authorList>
    </citation>
    <scope>NUCLEOTIDE SEQUENCE</scope>
</reference>
<name>A0A9P0E4L1_NEZVI</name>
<gene>
    <name evidence="1" type="ORF">NEZAVI_LOCUS3089</name>
</gene>